<proteinExistence type="predicted"/>
<name>A0A8W8NQ76_MAGGI</name>
<dbReference type="Proteomes" id="UP000005408">
    <property type="component" value="Unassembled WGS sequence"/>
</dbReference>
<accession>A0A8W8NQ76</accession>
<feature type="transmembrane region" description="Helical" evidence="1">
    <location>
        <begin position="162"/>
        <end position="185"/>
    </location>
</feature>
<keyword evidence="1" id="KW-0812">Transmembrane</keyword>
<evidence type="ECO:0000313" key="2">
    <source>
        <dbReference type="EnsemblMetazoa" id="G8700.1:cds"/>
    </source>
</evidence>
<evidence type="ECO:0008006" key="4">
    <source>
        <dbReference type="Google" id="ProtNLM"/>
    </source>
</evidence>
<keyword evidence="3" id="KW-1185">Reference proteome</keyword>
<sequence length="242" mass="27106">MSIVRSVTWSLASVMFVNRATKVNDVKLNRQWTSLSFTVHVLNGCIIPMGVTELCITLSVLFCKGVAYENVGFNKSAWEQTEHIDSDIINLYASRFLGLSVEFYGCSPKGYFGSNCSVPCPDINCQECHMESGICHVCKQGYKGQRCETVSELADIINGVKFYSLLGAFCLSLTAIGLLIGYNIMRRKRQLTQHQPSDLQGSRDVNLPNVSRDYANCEELRELRRSEIYDTIQDRGPGRCTS</sequence>
<keyword evidence="1" id="KW-1133">Transmembrane helix</keyword>
<evidence type="ECO:0000256" key="1">
    <source>
        <dbReference type="SAM" id="Phobius"/>
    </source>
</evidence>
<evidence type="ECO:0000313" key="3">
    <source>
        <dbReference type="Proteomes" id="UP000005408"/>
    </source>
</evidence>
<dbReference type="AlphaFoldDB" id="A0A8W8NQ76"/>
<organism evidence="2 3">
    <name type="scientific">Magallana gigas</name>
    <name type="common">Pacific oyster</name>
    <name type="synonym">Crassostrea gigas</name>
    <dbReference type="NCBI Taxonomy" id="29159"/>
    <lineage>
        <taxon>Eukaryota</taxon>
        <taxon>Metazoa</taxon>
        <taxon>Spiralia</taxon>
        <taxon>Lophotrochozoa</taxon>
        <taxon>Mollusca</taxon>
        <taxon>Bivalvia</taxon>
        <taxon>Autobranchia</taxon>
        <taxon>Pteriomorphia</taxon>
        <taxon>Ostreida</taxon>
        <taxon>Ostreoidea</taxon>
        <taxon>Ostreidae</taxon>
        <taxon>Magallana</taxon>
    </lineage>
</organism>
<reference evidence="2" key="1">
    <citation type="submission" date="2022-08" db="UniProtKB">
        <authorList>
            <consortium name="EnsemblMetazoa"/>
        </authorList>
    </citation>
    <scope>IDENTIFICATION</scope>
    <source>
        <strain evidence="2">05x7-T-G4-1.051#20</strain>
    </source>
</reference>
<dbReference type="EnsemblMetazoa" id="G8700.1">
    <property type="protein sequence ID" value="G8700.1:cds"/>
    <property type="gene ID" value="G8700"/>
</dbReference>
<protein>
    <recommendedName>
        <fullName evidence="4">EGF-like domain-containing protein</fullName>
    </recommendedName>
</protein>
<keyword evidence="1" id="KW-0472">Membrane</keyword>